<dbReference type="Proteomes" id="UP000683360">
    <property type="component" value="Unassembled WGS sequence"/>
</dbReference>
<dbReference type="AlphaFoldDB" id="A0A8S3QFM1"/>
<dbReference type="EMBL" id="CAJPWZ010000467">
    <property type="protein sequence ID" value="CAG2193976.1"/>
    <property type="molecule type" value="Genomic_DNA"/>
</dbReference>
<reference evidence="3" key="1">
    <citation type="submission" date="2021-03" db="EMBL/GenBank/DDBJ databases">
        <authorList>
            <person name="Bekaert M."/>
        </authorList>
    </citation>
    <scope>NUCLEOTIDE SEQUENCE</scope>
</reference>
<feature type="domain" description="DDE-1" evidence="2">
    <location>
        <begin position="9"/>
        <end position="79"/>
    </location>
</feature>
<dbReference type="InterPro" id="IPR004875">
    <property type="entry name" value="DDE_SF_endonuclease_dom"/>
</dbReference>
<dbReference type="OrthoDB" id="6157693at2759"/>
<evidence type="ECO:0000259" key="2">
    <source>
        <dbReference type="Pfam" id="PF03184"/>
    </source>
</evidence>
<evidence type="ECO:0000313" key="3">
    <source>
        <dbReference type="EMBL" id="CAG2193976.1"/>
    </source>
</evidence>
<proteinExistence type="predicted"/>
<organism evidence="3 4">
    <name type="scientific">Mytilus edulis</name>
    <name type="common">Blue mussel</name>
    <dbReference type="NCBI Taxonomy" id="6550"/>
    <lineage>
        <taxon>Eukaryota</taxon>
        <taxon>Metazoa</taxon>
        <taxon>Spiralia</taxon>
        <taxon>Lophotrochozoa</taxon>
        <taxon>Mollusca</taxon>
        <taxon>Bivalvia</taxon>
        <taxon>Autobranchia</taxon>
        <taxon>Pteriomorphia</taxon>
        <taxon>Mytilida</taxon>
        <taxon>Mytiloidea</taxon>
        <taxon>Mytilidae</taxon>
        <taxon>Mytilinae</taxon>
        <taxon>Mytilus</taxon>
    </lineage>
</organism>
<evidence type="ECO:0000256" key="1">
    <source>
        <dbReference type="SAM" id="MobiDB-lite"/>
    </source>
</evidence>
<gene>
    <name evidence="3" type="ORF">MEDL_8934</name>
</gene>
<comment type="caution">
    <text evidence="3">The sequence shown here is derived from an EMBL/GenBank/DDBJ whole genome shotgun (WGS) entry which is preliminary data.</text>
</comment>
<protein>
    <recommendedName>
        <fullName evidence="2">DDE-1 domain-containing protein</fullName>
    </recommendedName>
</protein>
<sequence length="159" mass="18396">MSKRYQHSMRQIQKAWMTSEIFTNWLIKLEKKYLRQQRKVAMIVDNCPAHPHVKGLKSIKLVFLPPNTTSCSVDIESRVSDQHQEENDDDDDIPLARPAGINFTEHANTDNDIPTTEPLTDDDIINEITSSMKETEEDSVEEDTITIKNPFRACLPWLR</sequence>
<keyword evidence="4" id="KW-1185">Reference proteome</keyword>
<accession>A0A8S3QFM1</accession>
<name>A0A8S3QFM1_MYTED</name>
<dbReference type="Pfam" id="PF03184">
    <property type="entry name" value="DDE_1"/>
    <property type="match status" value="1"/>
</dbReference>
<dbReference type="GO" id="GO:0003676">
    <property type="term" value="F:nucleic acid binding"/>
    <property type="evidence" value="ECO:0007669"/>
    <property type="project" value="InterPro"/>
</dbReference>
<feature type="region of interest" description="Disordered" evidence="1">
    <location>
        <begin position="78"/>
        <end position="97"/>
    </location>
</feature>
<evidence type="ECO:0000313" key="4">
    <source>
        <dbReference type="Proteomes" id="UP000683360"/>
    </source>
</evidence>